<name>A0A5C5VY32_9BACT</name>
<protein>
    <submittedName>
        <fullName evidence="2">L-ribulose-5-phosphate 3-epimerase UlaE</fullName>
        <ecNumber evidence="2">5.1.3.22</ecNumber>
    </submittedName>
</protein>
<dbReference type="Gene3D" id="3.20.20.150">
    <property type="entry name" value="Divalent-metal-dependent TIM barrel enzymes"/>
    <property type="match status" value="1"/>
</dbReference>
<evidence type="ECO:0000313" key="2">
    <source>
        <dbReference type="EMBL" id="TWT42843.1"/>
    </source>
</evidence>
<feature type="domain" description="Xylose isomerase-like TIM barrel" evidence="1">
    <location>
        <begin position="21"/>
        <end position="277"/>
    </location>
</feature>
<dbReference type="EC" id="5.1.3.22" evidence="2"/>
<dbReference type="EMBL" id="SJPH01000005">
    <property type="protein sequence ID" value="TWT42843.1"/>
    <property type="molecule type" value="Genomic_DNA"/>
</dbReference>
<dbReference type="OrthoDB" id="1900402at2"/>
<proteinExistence type="predicted"/>
<dbReference type="RefSeq" id="WP_146574718.1">
    <property type="nucleotide sequence ID" value="NZ_SJPH01000005.1"/>
</dbReference>
<organism evidence="2 3">
    <name type="scientific">Botrimarina hoheduenensis</name>
    <dbReference type="NCBI Taxonomy" id="2528000"/>
    <lineage>
        <taxon>Bacteria</taxon>
        <taxon>Pseudomonadati</taxon>
        <taxon>Planctomycetota</taxon>
        <taxon>Planctomycetia</taxon>
        <taxon>Pirellulales</taxon>
        <taxon>Lacipirellulaceae</taxon>
        <taxon>Botrimarina</taxon>
    </lineage>
</organism>
<sequence length="288" mass="31359">MLLGYNTNGFAHHRVEDAIELLASLRYRAVGLTIDHGCLAPNMSGLAAQVEHISELRVRHDLALVVETGARFLLDPRAKHEPTLVTADPAQRRRRTAFYHHAIKMASLIGARVVSIWSGVLHDDASREEAFERIVQTLPATLAAAADAGVRVGFEPEPGMVIATIADYEQLFERLQAAGAPIEAFGLTLDVGHLHCNGELPLADRILEVSDQLVNVHIEDMCSAAHEHLMFGRGEIDFLPVIGALNQGGYRGPLLVELSRDSHRAPEAAKASIDFLLPLVSSPESLSR</sequence>
<keyword evidence="3" id="KW-1185">Reference proteome</keyword>
<gene>
    <name evidence="2" type="primary">ulaE_2</name>
    <name evidence="2" type="ORF">Pla111_24810</name>
</gene>
<dbReference type="PANTHER" id="PTHR12110">
    <property type="entry name" value="HYDROXYPYRUVATE ISOMERASE"/>
    <property type="match status" value="1"/>
</dbReference>
<dbReference type="Pfam" id="PF01261">
    <property type="entry name" value="AP_endonuc_2"/>
    <property type="match status" value="1"/>
</dbReference>
<evidence type="ECO:0000313" key="3">
    <source>
        <dbReference type="Proteomes" id="UP000318995"/>
    </source>
</evidence>
<dbReference type="InterPro" id="IPR013022">
    <property type="entry name" value="Xyl_isomerase-like_TIM-brl"/>
</dbReference>
<dbReference type="InterPro" id="IPR036237">
    <property type="entry name" value="Xyl_isomerase-like_sf"/>
</dbReference>
<comment type="caution">
    <text evidence="2">The sequence shown here is derived from an EMBL/GenBank/DDBJ whole genome shotgun (WGS) entry which is preliminary data.</text>
</comment>
<dbReference type="SUPFAM" id="SSF51658">
    <property type="entry name" value="Xylose isomerase-like"/>
    <property type="match status" value="1"/>
</dbReference>
<dbReference type="PANTHER" id="PTHR12110:SF52">
    <property type="entry name" value="XYLOSE ISOMERASE"/>
    <property type="match status" value="1"/>
</dbReference>
<dbReference type="Proteomes" id="UP000318995">
    <property type="component" value="Unassembled WGS sequence"/>
</dbReference>
<dbReference type="InterPro" id="IPR050312">
    <property type="entry name" value="IolE/XylAMocC-like"/>
</dbReference>
<keyword evidence="2" id="KW-0413">Isomerase</keyword>
<reference evidence="2 3" key="1">
    <citation type="submission" date="2019-02" db="EMBL/GenBank/DDBJ databases">
        <title>Deep-cultivation of Planctomycetes and their phenomic and genomic characterization uncovers novel biology.</title>
        <authorList>
            <person name="Wiegand S."/>
            <person name="Jogler M."/>
            <person name="Boedeker C."/>
            <person name="Pinto D."/>
            <person name="Vollmers J."/>
            <person name="Rivas-Marin E."/>
            <person name="Kohn T."/>
            <person name="Peeters S.H."/>
            <person name="Heuer A."/>
            <person name="Rast P."/>
            <person name="Oberbeckmann S."/>
            <person name="Bunk B."/>
            <person name="Jeske O."/>
            <person name="Meyerdierks A."/>
            <person name="Storesund J.E."/>
            <person name="Kallscheuer N."/>
            <person name="Luecker S."/>
            <person name="Lage O.M."/>
            <person name="Pohl T."/>
            <person name="Merkel B.J."/>
            <person name="Hornburger P."/>
            <person name="Mueller R.-W."/>
            <person name="Bruemmer F."/>
            <person name="Labrenz M."/>
            <person name="Spormann A.M."/>
            <person name="Op Den Camp H."/>
            <person name="Overmann J."/>
            <person name="Amann R."/>
            <person name="Jetten M.S.M."/>
            <person name="Mascher T."/>
            <person name="Medema M.H."/>
            <person name="Devos D.P."/>
            <person name="Kaster A.-K."/>
            <person name="Ovreas L."/>
            <person name="Rohde M."/>
            <person name="Galperin M.Y."/>
            <person name="Jogler C."/>
        </authorList>
    </citation>
    <scope>NUCLEOTIDE SEQUENCE [LARGE SCALE GENOMIC DNA]</scope>
    <source>
        <strain evidence="2 3">Pla111</strain>
    </source>
</reference>
<dbReference type="GO" id="GO:0034015">
    <property type="term" value="F:L-ribulose-5-phosphate 3-epimerase activity"/>
    <property type="evidence" value="ECO:0007669"/>
    <property type="project" value="UniProtKB-EC"/>
</dbReference>
<accession>A0A5C5VY32</accession>
<evidence type="ECO:0000259" key="1">
    <source>
        <dbReference type="Pfam" id="PF01261"/>
    </source>
</evidence>
<dbReference type="AlphaFoldDB" id="A0A5C5VY32"/>